<accession>A0A840R4C5</accession>
<organism evidence="1 2">
    <name type="scientific">Zhongshania antarctica</name>
    <dbReference type="NCBI Taxonomy" id="641702"/>
    <lineage>
        <taxon>Bacteria</taxon>
        <taxon>Pseudomonadati</taxon>
        <taxon>Pseudomonadota</taxon>
        <taxon>Gammaproteobacteria</taxon>
        <taxon>Cellvibrionales</taxon>
        <taxon>Spongiibacteraceae</taxon>
        <taxon>Zhongshania</taxon>
    </lineage>
</organism>
<dbReference type="EMBL" id="JACHHW010000004">
    <property type="protein sequence ID" value="MBB5187403.1"/>
    <property type="molecule type" value="Genomic_DNA"/>
</dbReference>
<dbReference type="Proteomes" id="UP000536640">
    <property type="component" value="Unassembled WGS sequence"/>
</dbReference>
<comment type="caution">
    <text evidence="1">The sequence shown here is derived from an EMBL/GenBank/DDBJ whole genome shotgun (WGS) entry which is preliminary data.</text>
</comment>
<proteinExistence type="predicted"/>
<sequence>MARLRPLVGKWYKDMESEQLFEVVAVDDGSDSVEAQLIDGELCQYDMESWRQLSLEQVEEPEDWRNAFELSDDDYRFLDDTMVPESWNNPLSEIESDVINGLLDEY</sequence>
<gene>
    <name evidence="1" type="ORF">HNQ57_001672</name>
</gene>
<dbReference type="AlphaFoldDB" id="A0A840R4C5"/>
<protein>
    <submittedName>
        <fullName evidence="1">Translation initiation factor 2 alpha subunit (eIF-2alpha)</fullName>
    </submittedName>
</protein>
<evidence type="ECO:0000313" key="2">
    <source>
        <dbReference type="Proteomes" id="UP000536640"/>
    </source>
</evidence>
<dbReference type="RefSeq" id="WP_226968321.1">
    <property type="nucleotide sequence ID" value="NZ_JACHHW010000004.1"/>
</dbReference>
<reference evidence="1 2" key="1">
    <citation type="submission" date="2020-08" db="EMBL/GenBank/DDBJ databases">
        <title>Genomic Encyclopedia of Type Strains, Phase IV (KMG-IV): sequencing the most valuable type-strain genomes for metagenomic binning, comparative biology and taxonomic classification.</title>
        <authorList>
            <person name="Goeker M."/>
        </authorList>
    </citation>
    <scope>NUCLEOTIDE SEQUENCE [LARGE SCALE GENOMIC DNA]</scope>
    <source>
        <strain evidence="1 2">DSM 25701</strain>
    </source>
</reference>
<keyword evidence="2" id="KW-1185">Reference proteome</keyword>
<name>A0A840R4C5_9GAMM</name>
<dbReference type="GO" id="GO:0003743">
    <property type="term" value="F:translation initiation factor activity"/>
    <property type="evidence" value="ECO:0007669"/>
    <property type="project" value="UniProtKB-KW"/>
</dbReference>
<dbReference type="InterPro" id="IPR046651">
    <property type="entry name" value="DUF6763"/>
</dbReference>
<keyword evidence="1" id="KW-0648">Protein biosynthesis</keyword>
<dbReference type="Pfam" id="PF20549">
    <property type="entry name" value="DUF6763"/>
    <property type="match status" value="1"/>
</dbReference>
<evidence type="ECO:0000313" key="1">
    <source>
        <dbReference type="EMBL" id="MBB5187403.1"/>
    </source>
</evidence>
<keyword evidence="1" id="KW-0396">Initiation factor</keyword>